<protein>
    <submittedName>
        <fullName evidence="5">1-acyl-sn-glycerol-3-phosphate acyltransferase</fullName>
        <ecNumber evidence="5">2.3.1.51</ecNumber>
    </submittedName>
</protein>
<proteinExistence type="predicted"/>
<evidence type="ECO:0000256" key="1">
    <source>
        <dbReference type="ARBA" id="ARBA00005189"/>
    </source>
</evidence>
<evidence type="ECO:0000313" key="6">
    <source>
        <dbReference type="Proteomes" id="UP001162030"/>
    </source>
</evidence>
<feature type="domain" description="Phospholipid/glycerol acyltransferase" evidence="4">
    <location>
        <begin position="38"/>
        <end position="159"/>
    </location>
</feature>
<keyword evidence="2 5" id="KW-0808">Transferase</keyword>
<organism evidence="5 6">
    <name type="scientific">Methylocaldum szegediense</name>
    <dbReference type="NCBI Taxonomy" id="73780"/>
    <lineage>
        <taxon>Bacteria</taxon>
        <taxon>Pseudomonadati</taxon>
        <taxon>Pseudomonadota</taxon>
        <taxon>Gammaproteobacteria</taxon>
        <taxon>Methylococcales</taxon>
        <taxon>Methylococcaceae</taxon>
        <taxon>Methylocaldum</taxon>
    </lineage>
</organism>
<keyword evidence="3 5" id="KW-0012">Acyltransferase</keyword>
<dbReference type="RefSeq" id="WP_317963944.1">
    <property type="nucleotide sequence ID" value="NZ_OX458333.1"/>
</dbReference>
<gene>
    <name evidence="5" type="ORF">MSZNOR_2058</name>
</gene>
<evidence type="ECO:0000259" key="4">
    <source>
        <dbReference type="SMART" id="SM00563"/>
    </source>
</evidence>
<evidence type="ECO:0000256" key="2">
    <source>
        <dbReference type="ARBA" id="ARBA00022679"/>
    </source>
</evidence>
<reference evidence="5 6" key="1">
    <citation type="submission" date="2023-03" db="EMBL/GenBank/DDBJ databases">
        <authorList>
            <person name="Pearce D."/>
        </authorList>
    </citation>
    <scope>NUCLEOTIDE SEQUENCE [LARGE SCALE GENOMIC DNA]</scope>
    <source>
        <strain evidence="5">Msz</strain>
    </source>
</reference>
<dbReference type="GO" id="GO:0003841">
    <property type="term" value="F:1-acylglycerol-3-phosphate O-acyltransferase activity"/>
    <property type="evidence" value="ECO:0007669"/>
    <property type="project" value="UniProtKB-EC"/>
</dbReference>
<evidence type="ECO:0000256" key="3">
    <source>
        <dbReference type="ARBA" id="ARBA00023315"/>
    </source>
</evidence>
<dbReference type="EMBL" id="OX458333">
    <property type="protein sequence ID" value="CAI8826278.1"/>
    <property type="molecule type" value="Genomic_DNA"/>
</dbReference>
<accession>A0ABN8X571</accession>
<comment type="pathway">
    <text evidence="1">Lipid metabolism.</text>
</comment>
<dbReference type="SMART" id="SM00563">
    <property type="entry name" value="PlsC"/>
    <property type="match status" value="1"/>
</dbReference>
<dbReference type="PANTHER" id="PTHR10434">
    <property type="entry name" value="1-ACYL-SN-GLYCEROL-3-PHOSPHATE ACYLTRANSFERASE"/>
    <property type="match status" value="1"/>
</dbReference>
<keyword evidence="6" id="KW-1185">Reference proteome</keyword>
<sequence length="225" mass="25455">MQRLLRLLFVLLVARPVTLFVLGLNIRNRERLPVRGPAIVAANHNSHLDTLVLLSLFPLREIHRVRPAAAADYFLSKPWLAWFSRNFIGIVPVTRSGASRHHDPLNECHETLARGDVLIIFPEGTRGEPETMQKLKSGIVHLAMRCPEATVVPVFMHGLGRAMPKGECLLVPFFCDVFVGEPMRWNGDRRGFMERLESQFKFLQSRLPPANRLYEGATNAPESES</sequence>
<evidence type="ECO:0000313" key="5">
    <source>
        <dbReference type="EMBL" id="CAI8826278.1"/>
    </source>
</evidence>
<name>A0ABN8X571_9GAMM</name>
<dbReference type="Pfam" id="PF01553">
    <property type="entry name" value="Acyltransferase"/>
    <property type="match status" value="1"/>
</dbReference>
<dbReference type="CDD" id="cd07989">
    <property type="entry name" value="LPLAT_AGPAT-like"/>
    <property type="match status" value="1"/>
</dbReference>
<dbReference type="EC" id="2.3.1.51" evidence="5"/>
<dbReference type="PANTHER" id="PTHR10434:SF11">
    <property type="entry name" value="1-ACYL-SN-GLYCEROL-3-PHOSPHATE ACYLTRANSFERASE"/>
    <property type="match status" value="1"/>
</dbReference>
<dbReference type="SUPFAM" id="SSF69593">
    <property type="entry name" value="Glycerol-3-phosphate (1)-acyltransferase"/>
    <property type="match status" value="1"/>
</dbReference>
<dbReference type="InterPro" id="IPR002123">
    <property type="entry name" value="Plipid/glycerol_acylTrfase"/>
</dbReference>
<dbReference type="Proteomes" id="UP001162030">
    <property type="component" value="Chromosome"/>
</dbReference>